<reference evidence="2" key="1">
    <citation type="journal article" date="2021" name="Nat. Commun.">
        <title>Genetic determinants of endophytism in the Arabidopsis root mycobiome.</title>
        <authorList>
            <person name="Mesny F."/>
            <person name="Miyauchi S."/>
            <person name="Thiergart T."/>
            <person name="Pickel B."/>
            <person name="Atanasova L."/>
            <person name="Karlsson M."/>
            <person name="Huettel B."/>
            <person name="Barry K.W."/>
            <person name="Haridas S."/>
            <person name="Chen C."/>
            <person name="Bauer D."/>
            <person name="Andreopoulos W."/>
            <person name="Pangilinan J."/>
            <person name="LaButti K."/>
            <person name="Riley R."/>
            <person name="Lipzen A."/>
            <person name="Clum A."/>
            <person name="Drula E."/>
            <person name="Henrissat B."/>
            <person name="Kohler A."/>
            <person name="Grigoriev I.V."/>
            <person name="Martin F.M."/>
            <person name="Hacquard S."/>
        </authorList>
    </citation>
    <scope>NUCLEOTIDE SEQUENCE</scope>
    <source>
        <strain evidence="2">MPI-CAGE-AT-0147</strain>
    </source>
</reference>
<proteinExistence type="predicted"/>
<protein>
    <recommendedName>
        <fullName evidence="4">HNH nuclease domain-containing protein</fullName>
    </recommendedName>
</protein>
<gene>
    <name evidence="2" type="ORF">EDB81DRAFT_820902</name>
</gene>
<dbReference type="Proteomes" id="UP000738349">
    <property type="component" value="Unassembled WGS sequence"/>
</dbReference>
<dbReference type="InterPro" id="IPR003615">
    <property type="entry name" value="HNH_nuc"/>
</dbReference>
<evidence type="ECO:0008006" key="4">
    <source>
        <dbReference type="Google" id="ProtNLM"/>
    </source>
</evidence>
<feature type="compositionally biased region" description="Pro residues" evidence="1">
    <location>
        <begin position="52"/>
        <end position="73"/>
    </location>
</feature>
<sequence length="263" mass="27958">MGLGVNLEAMAVVGGGIGAGRANNRSVAEQAPSQRTTTAEVRPANPMNPTAETPPPSQPPAPAPVNPPAPPVAPVSTPKVAPPTLPPAPAPKPAAAPKATTNPWLQAANTVLGKNISASADLLRIWNATANPKATGKPRDIFTAHARRFWNAVNRDHAARLIFALAGSVFPKDPRAAPYFTVTGRGVTGTVSIDHIVPLKRDGSPTDPNNLRFLVTGDNTSIHNINKHAIRIQEKTETKGWEENTRLGDVENTIRQWEEQNKK</sequence>
<feature type="region of interest" description="Disordered" evidence="1">
    <location>
        <begin position="17"/>
        <end position="99"/>
    </location>
</feature>
<name>A0A9P9ICK7_9HYPO</name>
<evidence type="ECO:0000256" key="1">
    <source>
        <dbReference type="SAM" id="MobiDB-lite"/>
    </source>
</evidence>
<feature type="compositionally biased region" description="Pro residues" evidence="1">
    <location>
        <begin position="80"/>
        <end position="94"/>
    </location>
</feature>
<accession>A0A9P9ICK7</accession>
<keyword evidence="3" id="KW-1185">Reference proteome</keyword>
<comment type="caution">
    <text evidence="2">The sequence shown here is derived from an EMBL/GenBank/DDBJ whole genome shotgun (WGS) entry which is preliminary data.</text>
</comment>
<evidence type="ECO:0000313" key="2">
    <source>
        <dbReference type="EMBL" id="KAH7114829.1"/>
    </source>
</evidence>
<organism evidence="2 3">
    <name type="scientific">Dactylonectria macrodidyma</name>
    <dbReference type="NCBI Taxonomy" id="307937"/>
    <lineage>
        <taxon>Eukaryota</taxon>
        <taxon>Fungi</taxon>
        <taxon>Dikarya</taxon>
        <taxon>Ascomycota</taxon>
        <taxon>Pezizomycotina</taxon>
        <taxon>Sordariomycetes</taxon>
        <taxon>Hypocreomycetidae</taxon>
        <taxon>Hypocreales</taxon>
        <taxon>Nectriaceae</taxon>
        <taxon>Dactylonectria</taxon>
    </lineage>
</organism>
<evidence type="ECO:0000313" key="3">
    <source>
        <dbReference type="Proteomes" id="UP000738349"/>
    </source>
</evidence>
<dbReference type="EMBL" id="JAGMUV010000031">
    <property type="protein sequence ID" value="KAH7114829.1"/>
    <property type="molecule type" value="Genomic_DNA"/>
</dbReference>
<dbReference type="CDD" id="cd00085">
    <property type="entry name" value="HNHc"/>
    <property type="match status" value="1"/>
</dbReference>
<dbReference type="AlphaFoldDB" id="A0A9P9ICK7"/>